<keyword evidence="4" id="KW-1185">Reference proteome</keyword>
<dbReference type="Proteomes" id="UP000521943">
    <property type="component" value="Unassembled WGS sequence"/>
</dbReference>
<sequence length="175" mass="19221">MRYFHLASLLALTLVSVSTASPGPPAWRKVISAPAGVTTGPDWKRTVDDGPPAWKRDNDGVTGPDWKRAVSAGVTGPDWRREDSADPAGPGVPRMYPFLASTGLHIAPIHPGYCLVSPSVHMGCLWKKKTIYSPTATILTHMGCANWYAHCKRHYLRCLRSHRDFKAPVILKIPN</sequence>
<dbReference type="EMBL" id="JACGCI010000004">
    <property type="protein sequence ID" value="KAF6764479.1"/>
    <property type="molecule type" value="Genomic_DNA"/>
</dbReference>
<accession>A0A8H6MFQ8</accession>
<evidence type="ECO:0000313" key="3">
    <source>
        <dbReference type="EMBL" id="KAF6764479.1"/>
    </source>
</evidence>
<keyword evidence="2" id="KW-0732">Signal</keyword>
<reference evidence="3 4" key="1">
    <citation type="submission" date="2020-07" db="EMBL/GenBank/DDBJ databases">
        <title>Comparative genomics of pyrophilous fungi reveals a link between fire events and developmental genes.</title>
        <authorList>
            <consortium name="DOE Joint Genome Institute"/>
            <person name="Steindorff A.S."/>
            <person name="Carver A."/>
            <person name="Calhoun S."/>
            <person name="Stillman K."/>
            <person name="Liu H."/>
            <person name="Lipzen A."/>
            <person name="Pangilinan J."/>
            <person name="Labutti K."/>
            <person name="Bruns T.D."/>
            <person name="Grigoriev I.V."/>
        </authorList>
    </citation>
    <scope>NUCLEOTIDE SEQUENCE [LARGE SCALE GENOMIC DNA]</scope>
    <source>
        <strain evidence="3 4">CBS 144469</strain>
    </source>
</reference>
<dbReference type="OrthoDB" id="3046459at2759"/>
<dbReference type="AlphaFoldDB" id="A0A8H6MFQ8"/>
<organism evidence="3 4">
    <name type="scientific">Ephemerocybe angulata</name>
    <dbReference type="NCBI Taxonomy" id="980116"/>
    <lineage>
        <taxon>Eukaryota</taxon>
        <taxon>Fungi</taxon>
        <taxon>Dikarya</taxon>
        <taxon>Basidiomycota</taxon>
        <taxon>Agaricomycotina</taxon>
        <taxon>Agaricomycetes</taxon>
        <taxon>Agaricomycetidae</taxon>
        <taxon>Agaricales</taxon>
        <taxon>Agaricineae</taxon>
        <taxon>Psathyrellaceae</taxon>
        <taxon>Ephemerocybe</taxon>
    </lineage>
</organism>
<feature type="region of interest" description="Disordered" evidence="1">
    <location>
        <begin position="41"/>
        <end position="62"/>
    </location>
</feature>
<evidence type="ECO:0000256" key="1">
    <source>
        <dbReference type="SAM" id="MobiDB-lite"/>
    </source>
</evidence>
<name>A0A8H6MFQ8_9AGAR</name>
<protein>
    <submittedName>
        <fullName evidence="3">Uncharacterized protein</fullName>
    </submittedName>
</protein>
<feature type="chain" id="PRO_5034183577" evidence="2">
    <location>
        <begin position="21"/>
        <end position="175"/>
    </location>
</feature>
<proteinExistence type="predicted"/>
<feature type="signal peptide" evidence="2">
    <location>
        <begin position="1"/>
        <end position="20"/>
    </location>
</feature>
<evidence type="ECO:0000256" key="2">
    <source>
        <dbReference type="SAM" id="SignalP"/>
    </source>
</evidence>
<gene>
    <name evidence="3" type="ORF">DFP72DRAFT_872013</name>
</gene>
<evidence type="ECO:0000313" key="4">
    <source>
        <dbReference type="Proteomes" id="UP000521943"/>
    </source>
</evidence>
<comment type="caution">
    <text evidence="3">The sequence shown here is derived from an EMBL/GenBank/DDBJ whole genome shotgun (WGS) entry which is preliminary data.</text>
</comment>
<feature type="compositionally biased region" description="Basic and acidic residues" evidence="1">
    <location>
        <begin position="42"/>
        <end position="59"/>
    </location>
</feature>